<comment type="caution">
    <text evidence="2">The sequence shown here is derived from an EMBL/GenBank/DDBJ whole genome shotgun (WGS) entry which is preliminary data.</text>
</comment>
<dbReference type="InterPro" id="IPR001646">
    <property type="entry name" value="5peptide_repeat"/>
</dbReference>
<evidence type="ECO:0000313" key="2">
    <source>
        <dbReference type="EMBL" id="MBL1095378.1"/>
    </source>
</evidence>
<dbReference type="Proteomes" id="UP000634229">
    <property type="component" value="Unassembled WGS sequence"/>
</dbReference>
<dbReference type="EMBL" id="JAERRF010000001">
    <property type="protein sequence ID" value="MBL1095378.1"/>
    <property type="molecule type" value="Genomic_DNA"/>
</dbReference>
<evidence type="ECO:0000313" key="3">
    <source>
        <dbReference type="Proteomes" id="UP000634229"/>
    </source>
</evidence>
<dbReference type="Gene3D" id="2.160.20.80">
    <property type="entry name" value="E3 ubiquitin-protein ligase SopA"/>
    <property type="match status" value="1"/>
</dbReference>
<dbReference type="InterPro" id="IPR052949">
    <property type="entry name" value="PA_immunity-related"/>
</dbReference>
<organism evidence="2 3">
    <name type="scientific">Streptomyces coffeae</name>
    <dbReference type="NCBI Taxonomy" id="621382"/>
    <lineage>
        <taxon>Bacteria</taxon>
        <taxon>Bacillati</taxon>
        <taxon>Actinomycetota</taxon>
        <taxon>Actinomycetes</taxon>
        <taxon>Kitasatosporales</taxon>
        <taxon>Streptomycetaceae</taxon>
        <taxon>Streptomyces</taxon>
    </lineage>
</organism>
<sequence length="228" mass="24736">MAQIARQGARNARVKNPTAPKLSANPRLAEMPRDNFEHDAVIRGVRYDGTSFVGLSVEALEAEGCSFQSVRFTGTDLRQTQFSDSRFETCDFAQLVTQDVSLIRCHVTGSRITGASWTSGTFRDVRIEGSQSSPAMYRHMKLYSVVFSDCKLIGADFQAAELHNVRFENCDLSGAQFANAKMGVVRFENCTLIDVGGGASLKGATVQGPGSVELALSLAREAGILFEP</sequence>
<proteinExistence type="predicted"/>
<keyword evidence="3" id="KW-1185">Reference proteome</keyword>
<gene>
    <name evidence="2" type="ORF">JK363_01550</name>
</gene>
<name>A0ABS1N5Q9_9ACTN</name>
<evidence type="ECO:0000256" key="1">
    <source>
        <dbReference type="SAM" id="MobiDB-lite"/>
    </source>
</evidence>
<dbReference type="RefSeq" id="WP_201870655.1">
    <property type="nucleotide sequence ID" value="NZ_JAERRF010000001.1"/>
</dbReference>
<accession>A0ABS1N5Q9</accession>
<reference evidence="2 3" key="1">
    <citation type="submission" date="2021-01" db="EMBL/GenBank/DDBJ databases">
        <title>WGS of actinomycetes isolated from Thailand.</title>
        <authorList>
            <person name="Thawai C."/>
        </authorList>
    </citation>
    <scope>NUCLEOTIDE SEQUENCE [LARGE SCALE GENOMIC DNA]</scope>
    <source>
        <strain evidence="2 3">CA1R205</strain>
    </source>
</reference>
<dbReference type="PANTHER" id="PTHR42999:SF1">
    <property type="entry name" value="PENTAPEPTIDE REPEAT-CONTAINING PROTEIN"/>
    <property type="match status" value="1"/>
</dbReference>
<protein>
    <submittedName>
        <fullName evidence="2">Pentapeptide repeat-containing protein</fullName>
    </submittedName>
</protein>
<dbReference type="Pfam" id="PF00805">
    <property type="entry name" value="Pentapeptide"/>
    <property type="match status" value="1"/>
</dbReference>
<dbReference type="PANTHER" id="PTHR42999">
    <property type="entry name" value="ANTIBIOTIC RESISTANCE PROTEIN MCBG"/>
    <property type="match status" value="1"/>
</dbReference>
<dbReference type="Pfam" id="PF13599">
    <property type="entry name" value="Pentapeptide_4"/>
    <property type="match status" value="1"/>
</dbReference>
<feature type="region of interest" description="Disordered" evidence="1">
    <location>
        <begin position="1"/>
        <end position="25"/>
    </location>
</feature>
<dbReference type="SUPFAM" id="SSF141571">
    <property type="entry name" value="Pentapeptide repeat-like"/>
    <property type="match status" value="1"/>
</dbReference>